<dbReference type="InterPro" id="IPR014721">
    <property type="entry name" value="Ribsml_uS5_D2-typ_fold_subgr"/>
</dbReference>
<evidence type="ECO:0000313" key="15">
    <source>
        <dbReference type="Proteomes" id="UP000051497"/>
    </source>
</evidence>
<dbReference type="OrthoDB" id="9809438at2"/>
<dbReference type="SUPFAM" id="SSF54211">
    <property type="entry name" value="Ribosomal protein S5 domain 2-like"/>
    <property type="match status" value="1"/>
</dbReference>
<dbReference type="Gene3D" id="3.30.70.890">
    <property type="entry name" value="GHMP kinase, C-terminal domain"/>
    <property type="match status" value="1"/>
</dbReference>
<feature type="domain" description="GHMP kinase N-terminal" evidence="11">
    <location>
        <begin position="67"/>
        <end position="144"/>
    </location>
</feature>
<dbReference type="InterPro" id="IPR036554">
    <property type="entry name" value="GHMP_kinase_C_sf"/>
</dbReference>
<dbReference type="EMBL" id="LKAJ01000009">
    <property type="protein sequence ID" value="KRG20719.1"/>
    <property type="molecule type" value="Genomic_DNA"/>
</dbReference>
<dbReference type="GO" id="GO:0016114">
    <property type="term" value="P:terpenoid biosynthetic process"/>
    <property type="evidence" value="ECO:0007669"/>
    <property type="project" value="UniProtKB-UniRule"/>
</dbReference>
<dbReference type="HAMAP" id="MF_00061">
    <property type="entry name" value="IspE"/>
    <property type="match status" value="1"/>
</dbReference>
<comment type="function">
    <text evidence="10">Catalyzes the phosphorylation of the position 2 hydroxy group of 4-diphosphocytidyl-2C-methyl-D-erythritol.</text>
</comment>
<evidence type="ECO:0000256" key="2">
    <source>
        <dbReference type="ARBA" id="ARBA00012052"/>
    </source>
</evidence>
<dbReference type="GO" id="GO:0019288">
    <property type="term" value="P:isopentenyl diphosphate biosynthetic process, methylerythritol 4-phosphate pathway"/>
    <property type="evidence" value="ECO:0007669"/>
    <property type="project" value="UniProtKB-UniRule"/>
</dbReference>
<dbReference type="Proteomes" id="UP000051497">
    <property type="component" value="Unassembled WGS sequence"/>
</dbReference>
<dbReference type="PATRIC" id="fig|1590043.3.peg.2252"/>
<reference evidence="13" key="1">
    <citation type="submission" date="2015-09" db="EMBL/GenBank/DDBJ databases">
        <title>Draft Genome Sequences of Two Novel Amoeba-resistant Intranuclear Bacteria, Candidatus Berkiella cookevillensis and Candidatus Berkiella aquae.</title>
        <authorList>
            <person name="Mehari Y.T."/>
            <person name="Arivett B.A."/>
            <person name="Farone A.L."/>
            <person name="Gunderson J.H."/>
            <person name="Farone M.B."/>
        </authorList>
    </citation>
    <scope>NUCLEOTIDE SEQUENCE [LARGE SCALE GENOMIC DNA]</scope>
    <source>
        <strain evidence="13">HT99</strain>
    </source>
</reference>
<dbReference type="GO" id="GO:0005524">
    <property type="term" value="F:ATP binding"/>
    <property type="evidence" value="ECO:0007669"/>
    <property type="project" value="UniProtKB-UniRule"/>
</dbReference>
<evidence type="ECO:0000313" key="14">
    <source>
        <dbReference type="EMBL" id="MCS5710692.1"/>
    </source>
</evidence>
<keyword evidence="15" id="KW-1185">Reference proteome</keyword>
<evidence type="ECO:0000256" key="8">
    <source>
        <dbReference type="ARBA" id="ARBA00023229"/>
    </source>
</evidence>
<evidence type="ECO:0000256" key="1">
    <source>
        <dbReference type="ARBA" id="ARBA00009684"/>
    </source>
</evidence>
<comment type="caution">
    <text evidence="13">The sequence shown here is derived from an EMBL/GenBank/DDBJ whole genome shotgun (WGS) entry which is preliminary data.</text>
</comment>
<feature type="binding site" evidence="10">
    <location>
        <begin position="95"/>
        <end position="105"/>
    </location>
    <ligand>
        <name>ATP</name>
        <dbReference type="ChEBI" id="CHEBI:30616"/>
    </ligand>
</feature>
<dbReference type="EMBL" id="LKAJ02000001">
    <property type="protein sequence ID" value="MCS5710692.1"/>
    <property type="molecule type" value="Genomic_DNA"/>
</dbReference>
<evidence type="ECO:0000256" key="6">
    <source>
        <dbReference type="ARBA" id="ARBA00022777"/>
    </source>
</evidence>
<name>A0A0Q9YJA1_9GAMM</name>
<evidence type="ECO:0000256" key="4">
    <source>
        <dbReference type="ARBA" id="ARBA00022679"/>
    </source>
</evidence>
<dbReference type="UniPathway" id="UPA00056">
    <property type="reaction ID" value="UER00094"/>
</dbReference>
<comment type="pathway">
    <text evidence="10">Isoprenoid biosynthesis; isopentenyl diphosphate biosynthesis via DXP pathway; isopentenyl diphosphate from 1-deoxy-D-xylulose 5-phosphate: step 3/6.</text>
</comment>
<dbReference type="AlphaFoldDB" id="A0A0Q9YJA1"/>
<keyword evidence="4 10" id="KW-0808">Transferase</keyword>
<dbReference type="InterPro" id="IPR020568">
    <property type="entry name" value="Ribosomal_Su5_D2-typ_SF"/>
</dbReference>
<dbReference type="EC" id="2.7.1.148" evidence="2 10"/>
<feature type="active site" evidence="10">
    <location>
        <position position="11"/>
    </location>
</feature>
<dbReference type="InterPro" id="IPR013750">
    <property type="entry name" value="GHMP_kinase_C_dom"/>
</dbReference>
<comment type="catalytic activity">
    <reaction evidence="10">
        <text>4-CDP-2-C-methyl-D-erythritol + ATP = 4-CDP-2-C-methyl-D-erythritol 2-phosphate + ADP + H(+)</text>
        <dbReference type="Rhea" id="RHEA:18437"/>
        <dbReference type="ChEBI" id="CHEBI:15378"/>
        <dbReference type="ChEBI" id="CHEBI:30616"/>
        <dbReference type="ChEBI" id="CHEBI:57823"/>
        <dbReference type="ChEBI" id="CHEBI:57919"/>
        <dbReference type="ChEBI" id="CHEBI:456216"/>
        <dbReference type="EC" id="2.7.1.148"/>
    </reaction>
</comment>
<accession>A0A0Q9YJA1</accession>
<evidence type="ECO:0000256" key="5">
    <source>
        <dbReference type="ARBA" id="ARBA00022741"/>
    </source>
</evidence>
<gene>
    <name evidence="10 13" type="primary">ispE</name>
    <name evidence="14" type="ORF">HT99x_004570</name>
    <name evidence="13" type="ORF">HT99x_02206</name>
</gene>
<dbReference type="InterPro" id="IPR006204">
    <property type="entry name" value="GHMP_kinase_N_dom"/>
</dbReference>
<dbReference type="Pfam" id="PF08544">
    <property type="entry name" value="GHMP_kinases_C"/>
    <property type="match status" value="1"/>
</dbReference>
<protein>
    <recommendedName>
        <fullName evidence="3 10">4-diphosphocytidyl-2-C-methyl-D-erythritol kinase</fullName>
        <shortName evidence="10">CMK</shortName>
        <ecNumber evidence="2 10">2.7.1.148</ecNumber>
    </recommendedName>
    <alternativeName>
        <fullName evidence="9 10">4-(cytidine-5'-diphospho)-2-C-methyl-D-erythritol kinase</fullName>
    </alternativeName>
</protein>
<dbReference type="Pfam" id="PF00288">
    <property type="entry name" value="GHMP_kinases_N"/>
    <property type="match status" value="1"/>
</dbReference>
<keyword evidence="6 10" id="KW-0418">Kinase</keyword>
<feature type="domain" description="GHMP kinase C-terminal" evidence="12">
    <location>
        <begin position="201"/>
        <end position="267"/>
    </location>
</feature>
<evidence type="ECO:0000256" key="9">
    <source>
        <dbReference type="ARBA" id="ARBA00032554"/>
    </source>
</evidence>
<comment type="similarity">
    <text evidence="1 10">Belongs to the GHMP kinase family. IspE subfamily.</text>
</comment>
<dbReference type="Gene3D" id="3.30.230.10">
    <property type="match status" value="1"/>
</dbReference>
<reference evidence="14" key="3">
    <citation type="submission" date="2021-06" db="EMBL/GenBank/DDBJ databases">
        <title>Genomic Description and Analysis of Intracellular Bacteria, Candidatus Berkiella cookevillensis and Candidatus Berkiella aquae.</title>
        <authorList>
            <person name="Kidane D.T."/>
            <person name="Mehari Y.T."/>
            <person name="Rice F.C."/>
            <person name="Arivett B.A."/>
            <person name="Farone A.L."/>
            <person name="Berk S.G."/>
            <person name="Farone M.B."/>
        </authorList>
    </citation>
    <scope>NUCLEOTIDE SEQUENCE</scope>
    <source>
        <strain evidence="14">HT99</strain>
    </source>
</reference>
<evidence type="ECO:0000259" key="12">
    <source>
        <dbReference type="Pfam" id="PF08544"/>
    </source>
</evidence>
<evidence type="ECO:0000259" key="11">
    <source>
        <dbReference type="Pfam" id="PF00288"/>
    </source>
</evidence>
<dbReference type="PIRSF" id="PIRSF010376">
    <property type="entry name" value="IspE"/>
    <property type="match status" value="1"/>
</dbReference>
<keyword evidence="8 10" id="KW-0414">Isoprene biosynthesis</keyword>
<dbReference type="InterPro" id="IPR004424">
    <property type="entry name" value="IspE"/>
</dbReference>
<evidence type="ECO:0000256" key="7">
    <source>
        <dbReference type="ARBA" id="ARBA00022840"/>
    </source>
</evidence>
<dbReference type="PANTHER" id="PTHR43527:SF2">
    <property type="entry name" value="4-DIPHOSPHOCYTIDYL-2-C-METHYL-D-ERYTHRITOL KINASE, CHLOROPLASTIC"/>
    <property type="match status" value="1"/>
</dbReference>
<keyword evidence="5 10" id="KW-0547">Nucleotide-binding</keyword>
<sequence>MKTIRLPSPAKVNHFLHITGQRSDGYHLLQTCFQFVDYGDELEFILHDDKQIILKPDNMLGITNESNLIYRVANALQTEANVAQGITITVHKRLPLGAGLGGGSSNAATTLLALNELWDLNWSVDELMALGLRFGADIPIFIKGVASLAEGIGEQLTPITLSESWLAIITPPCQVISAKMYADSELTRNTQAFRIEHLAKGEFKNNFSELRNDFEPLVRRRYPEVDDAMKWLSNFGEPRLSGSGASVFACFDTKQKANEVIQALPTHLTGFVAQGVNHSPAVEAVKRVRLQYERA</sequence>
<evidence type="ECO:0000313" key="13">
    <source>
        <dbReference type="EMBL" id="KRG20719.1"/>
    </source>
</evidence>
<dbReference type="GO" id="GO:0050515">
    <property type="term" value="F:4-(cytidine 5'-diphospho)-2-C-methyl-D-erythritol kinase activity"/>
    <property type="evidence" value="ECO:0007669"/>
    <property type="project" value="UniProtKB-UniRule"/>
</dbReference>
<dbReference type="NCBIfam" id="TIGR00154">
    <property type="entry name" value="ispE"/>
    <property type="match status" value="1"/>
</dbReference>
<keyword evidence="7 10" id="KW-0067">ATP-binding</keyword>
<evidence type="ECO:0000256" key="10">
    <source>
        <dbReference type="HAMAP-Rule" id="MF_00061"/>
    </source>
</evidence>
<dbReference type="PANTHER" id="PTHR43527">
    <property type="entry name" value="4-DIPHOSPHOCYTIDYL-2-C-METHYL-D-ERYTHRITOL KINASE, CHLOROPLASTIC"/>
    <property type="match status" value="1"/>
</dbReference>
<dbReference type="SUPFAM" id="SSF55060">
    <property type="entry name" value="GHMP Kinase, C-terminal domain"/>
    <property type="match status" value="1"/>
</dbReference>
<dbReference type="RefSeq" id="WP_075066823.1">
    <property type="nucleotide sequence ID" value="NZ_LKAJ02000001.1"/>
</dbReference>
<dbReference type="STRING" id="295108.HT99x_02206"/>
<evidence type="ECO:0000256" key="3">
    <source>
        <dbReference type="ARBA" id="ARBA00017473"/>
    </source>
</evidence>
<proteinExistence type="inferred from homology"/>
<reference evidence="14" key="2">
    <citation type="journal article" date="2016" name="Genome Announc.">
        <title>Draft Genome Sequences of Two Novel Amoeba-Resistant Intranuclear Bacteria, 'Candidatus Berkiella cookevillensis' and 'Candidatus Berkiella aquae'.</title>
        <authorList>
            <person name="Mehari Y.T."/>
            <person name="Arivett B.A."/>
            <person name="Farone A.L."/>
            <person name="Gunderson J.H."/>
            <person name="Farone M.B."/>
        </authorList>
    </citation>
    <scope>NUCLEOTIDE SEQUENCE</scope>
    <source>
        <strain evidence="14">HT99</strain>
    </source>
</reference>
<feature type="active site" evidence="10">
    <location>
        <position position="137"/>
    </location>
</feature>
<organism evidence="13">
    <name type="scientific">Candidatus Berkiella aquae</name>
    <dbReference type="NCBI Taxonomy" id="295108"/>
    <lineage>
        <taxon>Bacteria</taxon>
        <taxon>Pseudomonadati</taxon>
        <taxon>Pseudomonadota</taxon>
        <taxon>Gammaproteobacteria</taxon>
        <taxon>Candidatus Berkiellales</taxon>
        <taxon>Candidatus Berkiellaceae</taxon>
        <taxon>Candidatus Berkiella</taxon>
    </lineage>
</organism>